<dbReference type="STRING" id="1707952.A6A03_14460"/>
<organism evidence="2 3">
    <name type="scientific">Chloroflexus islandicus</name>
    <dbReference type="NCBI Taxonomy" id="1707952"/>
    <lineage>
        <taxon>Bacteria</taxon>
        <taxon>Bacillati</taxon>
        <taxon>Chloroflexota</taxon>
        <taxon>Chloroflexia</taxon>
        <taxon>Chloroflexales</taxon>
        <taxon>Chloroflexineae</taxon>
        <taxon>Chloroflexaceae</taxon>
        <taxon>Chloroflexus</taxon>
    </lineage>
</organism>
<feature type="transmembrane region" description="Helical" evidence="1">
    <location>
        <begin position="37"/>
        <end position="58"/>
    </location>
</feature>
<reference evidence="2 3" key="1">
    <citation type="submission" date="2016-04" db="EMBL/GenBank/DDBJ databases">
        <title>Chloroflexus islandicus sp. nov., a thermophilic filamentous anoxygenic phototrophic bacterium from geyser Strokkur (Iceland).</title>
        <authorList>
            <person name="Gaisin V.A."/>
            <person name="Kalashnikov A.M."/>
            <person name="Sukhacheva M.V."/>
            <person name="Grouzdev D.S."/>
            <person name="Ivanov T.M."/>
            <person name="Kuznetsov B."/>
            <person name="Gorlenko V.M."/>
        </authorList>
    </citation>
    <scope>NUCLEOTIDE SEQUENCE [LARGE SCALE GENOMIC DNA]</scope>
    <source>
        <strain evidence="3">isl-2</strain>
    </source>
</reference>
<dbReference type="EMBL" id="LWQS01000054">
    <property type="protein sequence ID" value="OAN45470.1"/>
    <property type="molecule type" value="Genomic_DNA"/>
</dbReference>
<proteinExistence type="predicted"/>
<evidence type="ECO:0000313" key="2">
    <source>
        <dbReference type="EMBL" id="OAN45470.1"/>
    </source>
</evidence>
<sequence length="150" mass="15496">MSGPQHSPQPPSGGSIDPEYYAKWKPPIIPPGQGRRVVRIAIAVLAVALVVMGAVALWRSNLIALPGGRGDIVGRVVAPTGGAVVFVLPNPTEIPVAADGSFTVPNVPSGRQMLYVAFSGMAWEVPVEVPNQGTVDAGVITVEVTAEPAQ</sequence>
<keyword evidence="1" id="KW-0472">Membrane</keyword>
<keyword evidence="3" id="KW-1185">Reference proteome</keyword>
<evidence type="ECO:0000313" key="3">
    <source>
        <dbReference type="Proteomes" id="UP000078287"/>
    </source>
</evidence>
<keyword evidence="1" id="KW-1133">Transmembrane helix</keyword>
<accession>A0A178M9N3</accession>
<protein>
    <recommendedName>
        <fullName evidence="4">Carboxypeptidase regulatory-like domain-containing protein</fullName>
    </recommendedName>
</protein>
<name>A0A178M9N3_9CHLR</name>
<dbReference type="OrthoDB" id="158997at2"/>
<dbReference type="RefSeq" id="WP_066787497.1">
    <property type="nucleotide sequence ID" value="NZ_LWQS01000054.1"/>
</dbReference>
<dbReference type="GO" id="GO:0030246">
    <property type="term" value="F:carbohydrate binding"/>
    <property type="evidence" value="ECO:0007669"/>
    <property type="project" value="InterPro"/>
</dbReference>
<evidence type="ECO:0000256" key="1">
    <source>
        <dbReference type="SAM" id="Phobius"/>
    </source>
</evidence>
<comment type="caution">
    <text evidence="2">The sequence shown here is derived from an EMBL/GenBank/DDBJ whole genome shotgun (WGS) entry which is preliminary data.</text>
</comment>
<evidence type="ECO:0008006" key="4">
    <source>
        <dbReference type="Google" id="ProtNLM"/>
    </source>
</evidence>
<dbReference type="InterPro" id="IPR013784">
    <property type="entry name" value="Carb-bd-like_fold"/>
</dbReference>
<keyword evidence="1" id="KW-0812">Transmembrane</keyword>
<gene>
    <name evidence="2" type="ORF">A6A03_14460</name>
</gene>
<dbReference type="Proteomes" id="UP000078287">
    <property type="component" value="Unassembled WGS sequence"/>
</dbReference>
<dbReference type="SUPFAM" id="SSF49452">
    <property type="entry name" value="Starch-binding domain-like"/>
    <property type="match status" value="1"/>
</dbReference>
<dbReference type="AlphaFoldDB" id="A0A178M9N3"/>